<evidence type="ECO:0000313" key="1">
    <source>
        <dbReference type="EMBL" id="KAK4220903.1"/>
    </source>
</evidence>
<dbReference type="EMBL" id="MU865618">
    <property type="protein sequence ID" value="KAK4220903.1"/>
    <property type="molecule type" value="Genomic_DNA"/>
</dbReference>
<accession>A0AAN6YM47</accession>
<dbReference type="AlphaFoldDB" id="A0AAN6YM47"/>
<reference evidence="1" key="1">
    <citation type="journal article" date="2023" name="Mol. Phylogenet. Evol.">
        <title>Genome-scale phylogeny and comparative genomics of the fungal order Sordariales.</title>
        <authorList>
            <person name="Hensen N."/>
            <person name="Bonometti L."/>
            <person name="Westerberg I."/>
            <person name="Brannstrom I.O."/>
            <person name="Guillou S."/>
            <person name="Cros-Aarteil S."/>
            <person name="Calhoun S."/>
            <person name="Haridas S."/>
            <person name="Kuo A."/>
            <person name="Mondo S."/>
            <person name="Pangilinan J."/>
            <person name="Riley R."/>
            <person name="LaButti K."/>
            <person name="Andreopoulos B."/>
            <person name="Lipzen A."/>
            <person name="Chen C."/>
            <person name="Yan M."/>
            <person name="Daum C."/>
            <person name="Ng V."/>
            <person name="Clum A."/>
            <person name="Steindorff A."/>
            <person name="Ohm R.A."/>
            <person name="Martin F."/>
            <person name="Silar P."/>
            <person name="Natvig D.O."/>
            <person name="Lalanne C."/>
            <person name="Gautier V."/>
            <person name="Ament-Velasquez S.L."/>
            <person name="Kruys A."/>
            <person name="Hutchinson M.I."/>
            <person name="Powell A.J."/>
            <person name="Barry K."/>
            <person name="Miller A.N."/>
            <person name="Grigoriev I.V."/>
            <person name="Debuchy R."/>
            <person name="Gladieux P."/>
            <person name="Hiltunen Thoren M."/>
            <person name="Johannesson H."/>
        </authorList>
    </citation>
    <scope>NUCLEOTIDE SEQUENCE</scope>
    <source>
        <strain evidence="1">CBS 990.96</strain>
    </source>
</reference>
<reference evidence="1" key="2">
    <citation type="submission" date="2023-05" db="EMBL/GenBank/DDBJ databases">
        <authorList>
            <consortium name="Lawrence Berkeley National Laboratory"/>
            <person name="Steindorff A."/>
            <person name="Hensen N."/>
            <person name="Bonometti L."/>
            <person name="Westerberg I."/>
            <person name="Brannstrom I.O."/>
            <person name="Guillou S."/>
            <person name="Cros-Aarteil S."/>
            <person name="Calhoun S."/>
            <person name="Haridas S."/>
            <person name="Kuo A."/>
            <person name="Mondo S."/>
            <person name="Pangilinan J."/>
            <person name="Riley R."/>
            <person name="Labutti K."/>
            <person name="Andreopoulos B."/>
            <person name="Lipzen A."/>
            <person name="Chen C."/>
            <person name="Yanf M."/>
            <person name="Daum C."/>
            <person name="Ng V."/>
            <person name="Clum A."/>
            <person name="Ohm R."/>
            <person name="Martin F."/>
            <person name="Silar P."/>
            <person name="Natvig D."/>
            <person name="Lalanne C."/>
            <person name="Gautier V."/>
            <person name="Ament-Velasquez S.L."/>
            <person name="Kruys A."/>
            <person name="Hutchinson M.I."/>
            <person name="Powell A.J."/>
            <person name="Barry K."/>
            <person name="Miller A.N."/>
            <person name="Grigoriev I.V."/>
            <person name="Debuchy R."/>
            <person name="Gladieux P."/>
            <person name="Thoren M.H."/>
            <person name="Johannesson H."/>
        </authorList>
    </citation>
    <scope>NUCLEOTIDE SEQUENCE</scope>
    <source>
        <strain evidence="1">CBS 990.96</strain>
    </source>
</reference>
<proteinExistence type="predicted"/>
<organism evidence="1 2">
    <name type="scientific">Podospora fimiseda</name>
    <dbReference type="NCBI Taxonomy" id="252190"/>
    <lineage>
        <taxon>Eukaryota</taxon>
        <taxon>Fungi</taxon>
        <taxon>Dikarya</taxon>
        <taxon>Ascomycota</taxon>
        <taxon>Pezizomycotina</taxon>
        <taxon>Sordariomycetes</taxon>
        <taxon>Sordariomycetidae</taxon>
        <taxon>Sordariales</taxon>
        <taxon>Podosporaceae</taxon>
        <taxon>Podospora</taxon>
    </lineage>
</organism>
<gene>
    <name evidence="1" type="ORF">QBC38DRAFT_462070</name>
</gene>
<dbReference type="Proteomes" id="UP001301958">
    <property type="component" value="Unassembled WGS sequence"/>
</dbReference>
<comment type="caution">
    <text evidence="1">The sequence shown here is derived from an EMBL/GenBank/DDBJ whole genome shotgun (WGS) entry which is preliminary data.</text>
</comment>
<sequence length="217" mass="24430">MPRKRFARSREGLASTLEPNATVTDRKITVVDEYRHLILEVVTEKFIEQEQTASETSTADSTNDQRSYSKVSSTNVKLGYTGEYWLTSLTWDSYPSPLDRVILTKSIPIVGNLMKQIYNILNVENFSGEIHKHCGIGATTKTAATTIFNAHHKLQRKLATIPGSPSYDELKKCHILGLGEMSKGWQALDARYPEHWQDIGFEPRKVAGDDSLARCIK</sequence>
<keyword evidence="2" id="KW-1185">Reference proteome</keyword>
<protein>
    <submittedName>
        <fullName evidence="1">Uncharacterized protein</fullName>
    </submittedName>
</protein>
<name>A0AAN6YM47_9PEZI</name>
<evidence type="ECO:0000313" key="2">
    <source>
        <dbReference type="Proteomes" id="UP001301958"/>
    </source>
</evidence>